<comment type="similarity">
    <text evidence="2 6">Belongs to the 4-toluene sulfonate uptake permease (TSUP) (TC 2.A.102) family.</text>
</comment>
<dbReference type="Pfam" id="PF01925">
    <property type="entry name" value="TauE"/>
    <property type="match status" value="1"/>
</dbReference>
<feature type="transmembrane region" description="Helical" evidence="6">
    <location>
        <begin position="222"/>
        <end position="240"/>
    </location>
</feature>
<evidence type="ECO:0000256" key="3">
    <source>
        <dbReference type="ARBA" id="ARBA00022692"/>
    </source>
</evidence>
<gene>
    <name evidence="7" type="ORF">ACFOUV_08000</name>
</gene>
<feature type="transmembrane region" description="Helical" evidence="6">
    <location>
        <begin position="106"/>
        <end position="123"/>
    </location>
</feature>
<feature type="transmembrane region" description="Helical" evidence="6">
    <location>
        <begin position="49"/>
        <end position="69"/>
    </location>
</feature>
<evidence type="ECO:0000256" key="5">
    <source>
        <dbReference type="ARBA" id="ARBA00023136"/>
    </source>
</evidence>
<name>A0ABV8GYJ5_9BACI</name>
<evidence type="ECO:0000313" key="8">
    <source>
        <dbReference type="Proteomes" id="UP001595772"/>
    </source>
</evidence>
<organism evidence="7 8">
    <name type="scientific">Oceanobacillus longus</name>
    <dbReference type="NCBI Taxonomy" id="930120"/>
    <lineage>
        <taxon>Bacteria</taxon>
        <taxon>Bacillati</taxon>
        <taxon>Bacillota</taxon>
        <taxon>Bacilli</taxon>
        <taxon>Bacillales</taxon>
        <taxon>Bacillaceae</taxon>
        <taxon>Oceanobacillus</taxon>
    </lineage>
</organism>
<dbReference type="InterPro" id="IPR051598">
    <property type="entry name" value="TSUP/Inactive_protease-like"/>
</dbReference>
<dbReference type="Proteomes" id="UP001595772">
    <property type="component" value="Unassembled WGS sequence"/>
</dbReference>
<feature type="transmembrane region" description="Helical" evidence="6">
    <location>
        <begin position="81"/>
        <end position="100"/>
    </location>
</feature>
<keyword evidence="6" id="KW-1003">Cell membrane</keyword>
<proteinExistence type="inferred from homology"/>
<evidence type="ECO:0000256" key="6">
    <source>
        <dbReference type="RuleBase" id="RU363041"/>
    </source>
</evidence>
<feature type="transmembrane region" description="Helical" evidence="6">
    <location>
        <begin position="150"/>
        <end position="166"/>
    </location>
</feature>
<dbReference type="PANTHER" id="PTHR43701:SF2">
    <property type="entry name" value="MEMBRANE TRANSPORTER PROTEIN YJNA-RELATED"/>
    <property type="match status" value="1"/>
</dbReference>
<evidence type="ECO:0000256" key="2">
    <source>
        <dbReference type="ARBA" id="ARBA00009142"/>
    </source>
</evidence>
<comment type="caution">
    <text evidence="7">The sequence shown here is derived from an EMBL/GenBank/DDBJ whole genome shotgun (WGS) entry which is preliminary data.</text>
</comment>
<keyword evidence="8" id="KW-1185">Reference proteome</keyword>
<evidence type="ECO:0000256" key="4">
    <source>
        <dbReference type="ARBA" id="ARBA00022989"/>
    </source>
</evidence>
<dbReference type="EMBL" id="JBHSAO010000006">
    <property type="protein sequence ID" value="MFC4023732.1"/>
    <property type="molecule type" value="Genomic_DNA"/>
</dbReference>
<protein>
    <recommendedName>
        <fullName evidence="6">Probable membrane transporter protein</fullName>
    </recommendedName>
</protein>
<keyword evidence="4 6" id="KW-1133">Transmembrane helix</keyword>
<dbReference type="RefSeq" id="WP_379496232.1">
    <property type="nucleotide sequence ID" value="NZ_JBHSAO010000006.1"/>
</dbReference>
<accession>A0ABV8GYJ5</accession>
<feature type="transmembrane region" description="Helical" evidence="6">
    <location>
        <begin position="7"/>
        <end position="29"/>
    </location>
</feature>
<keyword evidence="5 6" id="KW-0472">Membrane</keyword>
<reference evidence="8" key="1">
    <citation type="journal article" date="2019" name="Int. J. Syst. Evol. Microbiol.">
        <title>The Global Catalogue of Microorganisms (GCM) 10K type strain sequencing project: providing services to taxonomists for standard genome sequencing and annotation.</title>
        <authorList>
            <consortium name="The Broad Institute Genomics Platform"/>
            <consortium name="The Broad Institute Genome Sequencing Center for Infectious Disease"/>
            <person name="Wu L."/>
            <person name="Ma J."/>
        </authorList>
    </citation>
    <scope>NUCLEOTIDE SEQUENCE [LARGE SCALE GENOMIC DNA]</scope>
    <source>
        <strain evidence="8">IBRC-M 10703</strain>
    </source>
</reference>
<sequence>MVVFVCLIIGVITALVGSAMGLGGGIVLIPSLLFMSTISDSFSWATPQAIVGISLITMVVTSLASTLSYAKGKRVDYQAGALFLTGSIPGGVVGSWLNQFVDTESFLMYFGILMIVISLVLLLKKKPFAKRIYSENESGLRSFELYGETYYYKVSVFGAFLLSVIVGTLSGLFGIGGGSIMVPAMILLFGFPAHIATATSMFMIFFVSIVGATTHISLGHIPWEYVLFFIPGSWIGGKLGAKVNQLMPGKTLELILRILLVFIGLRMIYQGL</sequence>
<keyword evidence="3 6" id="KW-0812">Transmembrane</keyword>
<feature type="transmembrane region" description="Helical" evidence="6">
    <location>
        <begin position="252"/>
        <end position="269"/>
    </location>
</feature>
<comment type="subcellular location">
    <subcellularLocation>
        <location evidence="6">Cell membrane</location>
        <topology evidence="6">Multi-pass membrane protein</topology>
    </subcellularLocation>
    <subcellularLocation>
        <location evidence="1">Membrane</location>
        <topology evidence="1">Multi-pass membrane protein</topology>
    </subcellularLocation>
</comment>
<dbReference type="InterPro" id="IPR002781">
    <property type="entry name" value="TM_pro_TauE-like"/>
</dbReference>
<evidence type="ECO:0000256" key="1">
    <source>
        <dbReference type="ARBA" id="ARBA00004141"/>
    </source>
</evidence>
<evidence type="ECO:0000313" key="7">
    <source>
        <dbReference type="EMBL" id="MFC4023732.1"/>
    </source>
</evidence>
<dbReference type="PANTHER" id="PTHR43701">
    <property type="entry name" value="MEMBRANE TRANSPORTER PROTEIN MJ0441-RELATED"/>
    <property type="match status" value="1"/>
</dbReference>